<dbReference type="Pfam" id="PF18421">
    <property type="entry name" value="Peptidase_M23_N"/>
    <property type="match status" value="1"/>
</dbReference>
<dbReference type="SUPFAM" id="SSF51261">
    <property type="entry name" value="Duplicated hybrid motif"/>
    <property type="match status" value="1"/>
</dbReference>
<feature type="domain" description="M23ase beta-sheet core" evidence="1">
    <location>
        <begin position="175"/>
        <end position="269"/>
    </location>
</feature>
<dbReference type="Proteomes" id="UP000054858">
    <property type="component" value="Unassembled WGS sequence"/>
</dbReference>
<name>A0A0W0X0K8_9GAMM</name>
<dbReference type="InterPro" id="IPR040487">
    <property type="entry name" value="Peptidase_M23_N"/>
</dbReference>
<dbReference type="RefSeq" id="WP_025385454.1">
    <property type="nucleotide sequence ID" value="NZ_LCUA01000002.1"/>
</dbReference>
<dbReference type="InterPro" id="IPR050570">
    <property type="entry name" value="Cell_wall_metabolism_enzyme"/>
</dbReference>
<dbReference type="CDD" id="cd12797">
    <property type="entry name" value="M23_peptidase"/>
    <property type="match status" value="1"/>
</dbReference>
<dbReference type="EMBL" id="LNYP01000029">
    <property type="protein sequence ID" value="KTD38112.1"/>
    <property type="molecule type" value="Genomic_DNA"/>
</dbReference>
<protein>
    <submittedName>
        <fullName evidence="3">Peptidase, M23/M37 family</fullName>
    </submittedName>
</protein>
<comment type="caution">
    <text evidence="3">The sequence shown here is derived from an EMBL/GenBank/DDBJ whole genome shotgun (WGS) entry which is preliminary data.</text>
</comment>
<dbReference type="Gene3D" id="2.70.70.10">
    <property type="entry name" value="Glucose Permease (Domain IIA)"/>
    <property type="match status" value="1"/>
</dbReference>
<accession>A0A0W0X0K8</accession>
<proteinExistence type="predicted"/>
<evidence type="ECO:0000313" key="3">
    <source>
        <dbReference type="EMBL" id="KTD38112.1"/>
    </source>
</evidence>
<dbReference type="PATRIC" id="fig|29423.5.peg.1875"/>
<dbReference type="PANTHER" id="PTHR21666">
    <property type="entry name" value="PEPTIDASE-RELATED"/>
    <property type="match status" value="1"/>
</dbReference>
<feature type="domain" description="Peptidase family M23 N-terminal" evidence="2">
    <location>
        <begin position="29"/>
        <end position="101"/>
    </location>
</feature>
<gene>
    <name evidence="3" type="ORF">Loak_1788</name>
</gene>
<dbReference type="Pfam" id="PF01551">
    <property type="entry name" value="Peptidase_M23"/>
    <property type="match status" value="1"/>
</dbReference>
<evidence type="ECO:0000259" key="1">
    <source>
        <dbReference type="Pfam" id="PF01551"/>
    </source>
</evidence>
<organism evidence="3 4">
    <name type="scientific">Legionella oakridgensis</name>
    <dbReference type="NCBI Taxonomy" id="29423"/>
    <lineage>
        <taxon>Bacteria</taxon>
        <taxon>Pseudomonadati</taxon>
        <taxon>Pseudomonadota</taxon>
        <taxon>Gammaproteobacteria</taxon>
        <taxon>Legionellales</taxon>
        <taxon>Legionellaceae</taxon>
        <taxon>Legionella</taxon>
    </lineage>
</organism>
<evidence type="ECO:0000313" key="4">
    <source>
        <dbReference type="Proteomes" id="UP000054858"/>
    </source>
</evidence>
<sequence length="290" mass="32615">MHSFYKILIRISIIFIWLPLSQANTLPENHAINGGLTIIPIDIKQKPEVYYDNHRVAVIKSPNPDQWLMIVGVPLSNIQSIQQLHMTKPMQANIPFHVSDKYYKTQYLTIDNQRKVDPYAEDKQRIEDENKKLTAIFSQYSQSNPFAHGFIPPAYGPISSQFGLKRVYNKQPRAPHSGLDIAAPENAPVTAISPGKVVEAGDYFFTGNTVIIDHGMGIFSLYAHLKKIDVKQGEQIKQGQLIGTVGMTGRVTGPHLHWSMIMNQTYVNPLLFVPERTIATVPKQSKAKEG</sequence>
<dbReference type="Gene3D" id="2.60.40.1590">
    <property type="entry name" value="Peptidoglycan hydrolase domains"/>
    <property type="match status" value="1"/>
</dbReference>
<dbReference type="AlphaFoldDB" id="A0A0W0X0K8"/>
<evidence type="ECO:0000259" key="2">
    <source>
        <dbReference type="Pfam" id="PF18421"/>
    </source>
</evidence>
<dbReference type="InterPro" id="IPR011055">
    <property type="entry name" value="Dup_hybrid_motif"/>
</dbReference>
<dbReference type="GO" id="GO:0004222">
    <property type="term" value="F:metalloendopeptidase activity"/>
    <property type="evidence" value="ECO:0007669"/>
    <property type="project" value="TreeGrafter"/>
</dbReference>
<dbReference type="FunFam" id="2.70.70.10:FF:000019">
    <property type="entry name" value="M23 family peptidase"/>
    <property type="match status" value="1"/>
</dbReference>
<dbReference type="PANTHER" id="PTHR21666:SF285">
    <property type="entry name" value="M23 FAMILY METALLOPEPTIDASE"/>
    <property type="match status" value="1"/>
</dbReference>
<reference evidence="3 4" key="1">
    <citation type="submission" date="2015-11" db="EMBL/GenBank/DDBJ databases">
        <title>Genomic analysis of 38 Legionella species identifies large and diverse effector repertoires.</title>
        <authorList>
            <person name="Burstein D."/>
            <person name="Amaro F."/>
            <person name="Zusman T."/>
            <person name="Lifshitz Z."/>
            <person name="Cohen O."/>
            <person name="Gilbert J.A."/>
            <person name="Pupko T."/>
            <person name="Shuman H.A."/>
            <person name="Segal G."/>
        </authorList>
    </citation>
    <scope>NUCLEOTIDE SEQUENCE [LARGE SCALE GENOMIC DNA]</scope>
    <source>
        <strain evidence="3 4">Oak Ridge-10</strain>
    </source>
</reference>
<dbReference type="InterPro" id="IPR016047">
    <property type="entry name" value="M23ase_b-sheet_dom"/>
</dbReference>